<reference evidence="1 2" key="1">
    <citation type="submission" date="2023-02" db="EMBL/GenBank/DDBJ databases">
        <title>Microbacterium betulae sp. nov., isolated from birch wood.</title>
        <authorList>
            <person name="Pasciak M."/>
            <person name="Pawlik K.J."/>
            <person name="Martynowski D."/>
            <person name="Laczmanski L."/>
            <person name="Ciekot J."/>
            <person name="Szponar B."/>
            <person name="Wojcik-Fatla A."/>
            <person name="Mackiewicz B."/>
            <person name="Farian E."/>
            <person name="Cholewa G."/>
            <person name="Cholewa A."/>
            <person name="Dutkiewicz J."/>
        </authorList>
    </citation>
    <scope>NUCLEOTIDE SEQUENCE [LARGE SCALE GENOMIC DNA]</scope>
    <source>
        <strain evidence="1 2">AB</strain>
    </source>
</reference>
<protein>
    <submittedName>
        <fullName evidence="1">Uncharacterized protein</fullName>
    </submittedName>
</protein>
<evidence type="ECO:0000313" key="1">
    <source>
        <dbReference type="EMBL" id="WOF23797.1"/>
    </source>
</evidence>
<gene>
    <name evidence="1" type="ORF">N8K70_03715</name>
</gene>
<evidence type="ECO:0000313" key="2">
    <source>
        <dbReference type="Proteomes" id="UP001305498"/>
    </source>
</evidence>
<sequence>MTPDFPARFSDALVSEIKAEMGRQDLSSRALARLIGSNAQFVSSRLDGGNPRTGERVILTVRDLSAIAHALGLSELELVSRAQSVANSNVVPLRRVRTSTEDLAEVASESITINPDDTDDQY</sequence>
<dbReference type="EMBL" id="CP118157">
    <property type="protein sequence ID" value="WOF23797.1"/>
    <property type="molecule type" value="Genomic_DNA"/>
</dbReference>
<accession>A0AA97FLU0</accession>
<dbReference type="KEGG" id="mbet:N8K70_03715"/>
<keyword evidence="2" id="KW-1185">Reference proteome</keyword>
<organism evidence="1 2">
    <name type="scientific">Microbacterium betulae</name>
    <dbReference type="NCBI Taxonomy" id="2981139"/>
    <lineage>
        <taxon>Bacteria</taxon>
        <taxon>Bacillati</taxon>
        <taxon>Actinomycetota</taxon>
        <taxon>Actinomycetes</taxon>
        <taxon>Micrococcales</taxon>
        <taxon>Microbacteriaceae</taxon>
        <taxon>Microbacterium</taxon>
    </lineage>
</organism>
<dbReference type="AlphaFoldDB" id="A0AA97FLU0"/>
<proteinExistence type="predicted"/>
<dbReference type="Proteomes" id="UP001305498">
    <property type="component" value="Chromosome"/>
</dbReference>
<dbReference type="RefSeq" id="WP_317140268.1">
    <property type="nucleotide sequence ID" value="NZ_CP118157.1"/>
</dbReference>
<name>A0AA97FLU0_9MICO</name>